<dbReference type="Proteomes" id="UP001465153">
    <property type="component" value="Unassembled WGS sequence"/>
</dbReference>
<keyword evidence="2" id="KW-1185">Reference proteome</keyword>
<accession>A0ABQ0A8W9</accession>
<evidence type="ECO:0000313" key="2">
    <source>
        <dbReference type="Proteomes" id="UP001465153"/>
    </source>
</evidence>
<comment type="caution">
    <text evidence="1">The sequence shown here is derived from an EMBL/GenBank/DDBJ whole genome shotgun (WGS) entry which is preliminary data.</text>
</comment>
<dbReference type="RefSeq" id="WP_353302742.1">
    <property type="nucleotide sequence ID" value="NZ_BAABWN010000005.1"/>
</dbReference>
<gene>
    <name evidence="1" type="ORF">NBRC116591_18960</name>
</gene>
<name>A0ABQ0A8W9_9GAMM</name>
<sequence length="215" mass="24345">MKVNGALTIAEGSPKYKTDVSLVIGGSVERKYVIRTAFDCLSIWKTKYAKNISPFYPRLRTSIKDAAVIDNEVWIFGVDARNYQQIVDSIKIGARYYQVPASEIMRDVYVKNLNAERENEMELEALIRANMRLYQATTVAIKRAAEVLGIRKEINFYIFSAGKNQKIPKENLRSSLENSGAKKFQSDTRIHITEIGSNDGTRTRLAPNNLFLATL</sequence>
<protein>
    <submittedName>
        <fullName evidence="1">Uncharacterized protein</fullName>
    </submittedName>
</protein>
<reference evidence="1 2" key="1">
    <citation type="submission" date="2024-04" db="EMBL/GenBank/DDBJ databases">
        <title>Draft genome sequence of Sessilibacter corallicola NBRC 116591.</title>
        <authorList>
            <person name="Miyakawa T."/>
            <person name="Kusuya Y."/>
            <person name="Miura T."/>
        </authorList>
    </citation>
    <scope>NUCLEOTIDE SEQUENCE [LARGE SCALE GENOMIC DNA]</scope>
    <source>
        <strain evidence="1 2">KU-00831-HH</strain>
    </source>
</reference>
<organism evidence="1 2">
    <name type="scientific">Sessilibacter corallicola</name>
    <dbReference type="NCBI Taxonomy" id="2904075"/>
    <lineage>
        <taxon>Bacteria</taxon>
        <taxon>Pseudomonadati</taxon>
        <taxon>Pseudomonadota</taxon>
        <taxon>Gammaproteobacteria</taxon>
        <taxon>Cellvibrionales</taxon>
        <taxon>Cellvibrionaceae</taxon>
        <taxon>Sessilibacter</taxon>
    </lineage>
</organism>
<evidence type="ECO:0000313" key="1">
    <source>
        <dbReference type="EMBL" id="GAA6168085.1"/>
    </source>
</evidence>
<dbReference type="EMBL" id="BAABWN010000005">
    <property type="protein sequence ID" value="GAA6168085.1"/>
    <property type="molecule type" value="Genomic_DNA"/>
</dbReference>
<proteinExistence type="predicted"/>